<dbReference type="InterPro" id="IPR002549">
    <property type="entry name" value="AI-2E-like"/>
</dbReference>
<proteinExistence type="inferred from homology"/>
<gene>
    <name evidence="7" type="ORF">AB986_17140</name>
</gene>
<evidence type="ECO:0000256" key="3">
    <source>
        <dbReference type="ARBA" id="ARBA00022692"/>
    </source>
</evidence>
<dbReference type="EMBL" id="LELK01000004">
    <property type="protein sequence ID" value="KMM37566.1"/>
    <property type="molecule type" value="Genomic_DNA"/>
</dbReference>
<feature type="transmembrane region" description="Helical" evidence="6">
    <location>
        <begin position="313"/>
        <end position="340"/>
    </location>
</feature>
<dbReference type="RefSeq" id="WP_048312681.1">
    <property type="nucleotide sequence ID" value="NZ_CP119526.1"/>
</dbReference>
<accession>A0A0J6CMX0</accession>
<keyword evidence="3 6" id="KW-0812">Transmembrane</keyword>
<dbReference type="PATRIC" id="fig|157733.3.peg.1520"/>
<evidence type="ECO:0000256" key="5">
    <source>
        <dbReference type="ARBA" id="ARBA00023136"/>
    </source>
</evidence>
<keyword evidence="4 6" id="KW-1133">Transmembrane helix</keyword>
<name>A0A0J6CMX0_9BACL</name>
<sequence length="354" mass="39844">MKREWNLNWLIYLTTLLLVFLCVYLLLKLSPIWEPVIQVLTVLLVPFLIASLITYLLHPIVEKIHKEGLPRGIAVLLIYVLFFGGTGYAIFKGVPHMVKQSQELMENVPMFMDTYRDTVHQMYDYTSHLPPVLQGKIDQAFQDVENTVNRTLTLAIEFAKKLLSSFFVIMIIPFIVFYLLKDFEALKKTAWRITPPKWREPGKELLNRIDESLGNYIRGQFFVISVLGILAALGFWLIKLPYAILLGVIVGVTDIIPYFGPFLGAAPALLIATTVSMKMVIITIVVIIVLQFIESNILSPYIVGKSLHIHPVIIIFGLLAGGEIAGVVGLILAVPVLAVLKALILYRNERDASD</sequence>
<comment type="subcellular location">
    <subcellularLocation>
        <location evidence="1">Membrane</location>
        <topology evidence="1">Multi-pass membrane protein</topology>
    </subcellularLocation>
</comment>
<evidence type="ECO:0000256" key="6">
    <source>
        <dbReference type="SAM" id="Phobius"/>
    </source>
</evidence>
<feature type="transmembrane region" description="Helical" evidence="6">
    <location>
        <begin position="73"/>
        <end position="91"/>
    </location>
</feature>
<feature type="transmembrane region" description="Helical" evidence="6">
    <location>
        <begin position="221"/>
        <end position="238"/>
    </location>
</feature>
<evidence type="ECO:0000313" key="7">
    <source>
        <dbReference type="EMBL" id="KMM37566.1"/>
    </source>
</evidence>
<organism evidence="7 8">
    <name type="scientific">Guptibacillus hwajinpoensis</name>
    <dbReference type="NCBI Taxonomy" id="208199"/>
    <lineage>
        <taxon>Bacteria</taxon>
        <taxon>Bacillati</taxon>
        <taxon>Bacillota</taxon>
        <taxon>Bacilli</taxon>
        <taxon>Bacillales</taxon>
        <taxon>Guptibacillaceae</taxon>
        <taxon>Guptibacillus</taxon>
    </lineage>
</organism>
<feature type="transmembrane region" description="Helical" evidence="6">
    <location>
        <begin position="162"/>
        <end position="180"/>
    </location>
</feature>
<dbReference type="Pfam" id="PF01594">
    <property type="entry name" value="AI-2E_transport"/>
    <property type="match status" value="1"/>
</dbReference>
<evidence type="ECO:0000256" key="1">
    <source>
        <dbReference type="ARBA" id="ARBA00004141"/>
    </source>
</evidence>
<dbReference type="STRING" id="157733.AB986_17140"/>
<dbReference type="PANTHER" id="PTHR21716:SF15">
    <property type="entry name" value="TRANSPORT PROTEIN YRRI-RELATED"/>
    <property type="match status" value="1"/>
</dbReference>
<dbReference type="GO" id="GO:0055085">
    <property type="term" value="P:transmembrane transport"/>
    <property type="evidence" value="ECO:0007669"/>
    <property type="project" value="TreeGrafter"/>
</dbReference>
<evidence type="ECO:0000313" key="8">
    <source>
        <dbReference type="Proteomes" id="UP000035996"/>
    </source>
</evidence>
<dbReference type="Proteomes" id="UP000035996">
    <property type="component" value="Unassembled WGS sequence"/>
</dbReference>
<evidence type="ECO:0000256" key="4">
    <source>
        <dbReference type="ARBA" id="ARBA00022989"/>
    </source>
</evidence>
<feature type="transmembrane region" description="Helical" evidence="6">
    <location>
        <begin position="39"/>
        <end position="61"/>
    </location>
</feature>
<comment type="similarity">
    <text evidence="2">Belongs to the autoinducer-2 exporter (AI-2E) (TC 2.A.86) family.</text>
</comment>
<feature type="transmembrane region" description="Helical" evidence="6">
    <location>
        <begin position="275"/>
        <end position="293"/>
    </location>
</feature>
<dbReference type="PANTHER" id="PTHR21716">
    <property type="entry name" value="TRANSMEMBRANE PROTEIN"/>
    <property type="match status" value="1"/>
</dbReference>
<protein>
    <submittedName>
        <fullName evidence="7">Membrane protein</fullName>
    </submittedName>
</protein>
<keyword evidence="5 6" id="KW-0472">Membrane</keyword>
<reference evidence="7" key="1">
    <citation type="submission" date="2015-06" db="EMBL/GenBank/DDBJ databases">
        <authorList>
            <person name="Liu B."/>
            <person name="Wang J."/>
            <person name="Zhu Y."/>
            <person name="Liu G."/>
            <person name="Chen Q."/>
            <person name="Zheng C."/>
            <person name="Che J."/>
            <person name="Ge C."/>
            <person name="Shi H."/>
            <person name="Pan Z."/>
            <person name="Liu X."/>
        </authorList>
    </citation>
    <scope>NUCLEOTIDE SEQUENCE [LARGE SCALE GENOMIC DNA]</scope>
    <source>
        <strain evidence="7">DSM 16346</strain>
    </source>
</reference>
<comment type="caution">
    <text evidence="7">The sequence shown here is derived from an EMBL/GenBank/DDBJ whole genome shotgun (WGS) entry which is preliminary data.</text>
</comment>
<dbReference type="AlphaFoldDB" id="A0A0J6CMX0"/>
<keyword evidence="8" id="KW-1185">Reference proteome</keyword>
<feature type="transmembrane region" description="Helical" evidence="6">
    <location>
        <begin position="7"/>
        <end position="27"/>
    </location>
</feature>
<dbReference type="GO" id="GO:0016020">
    <property type="term" value="C:membrane"/>
    <property type="evidence" value="ECO:0007669"/>
    <property type="project" value="UniProtKB-SubCell"/>
</dbReference>
<evidence type="ECO:0000256" key="2">
    <source>
        <dbReference type="ARBA" id="ARBA00009773"/>
    </source>
</evidence>